<keyword evidence="1" id="KW-1133">Transmembrane helix</keyword>
<name>A0AA90H4M2_9ACTN</name>
<dbReference type="InterPro" id="IPR012495">
    <property type="entry name" value="TadE-like_dom"/>
</dbReference>
<evidence type="ECO:0000313" key="3">
    <source>
        <dbReference type="EMBL" id="MDI5974028.1"/>
    </source>
</evidence>
<keyword evidence="1" id="KW-0812">Transmembrane</keyword>
<proteinExistence type="predicted"/>
<keyword evidence="1" id="KW-0472">Membrane</keyword>
<dbReference type="AlphaFoldDB" id="A0AA90H4M2"/>
<accession>A0AA90H4M2</accession>
<evidence type="ECO:0000256" key="1">
    <source>
        <dbReference type="SAM" id="Phobius"/>
    </source>
</evidence>
<gene>
    <name evidence="3" type="ORF">POF50_032585</name>
</gene>
<evidence type="ECO:0000259" key="2">
    <source>
        <dbReference type="Pfam" id="PF07811"/>
    </source>
</evidence>
<feature type="domain" description="TadE-like" evidence="2">
    <location>
        <begin position="20"/>
        <end position="60"/>
    </location>
</feature>
<organism evidence="3">
    <name type="scientific">Streptantibioticus silvisoli</name>
    <dbReference type="NCBI Taxonomy" id="2705255"/>
    <lineage>
        <taxon>Bacteria</taxon>
        <taxon>Bacillati</taxon>
        <taxon>Actinomycetota</taxon>
        <taxon>Actinomycetes</taxon>
        <taxon>Kitasatosporales</taxon>
        <taxon>Streptomycetaceae</taxon>
        <taxon>Streptantibioticus</taxon>
    </lineage>
</organism>
<dbReference type="RefSeq" id="WP_271316773.1">
    <property type="nucleotide sequence ID" value="NZ_JABXJJ020000059.1"/>
</dbReference>
<feature type="transmembrane region" description="Helical" evidence="1">
    <location>
        <begin position="21"/>
        <end position="47"/>
    </location>
</feature>
<comment type="caution">
    <text evidence="3">The sequence shown here is derived from an EMBL/GenBank/DDBJ whole genome shotgun (WGS) entry which is preliminary data.</text>
</comment>
<dbReference type="EMBL" id="JABXJJ020000059">
    <property type="protein sequence ID" value="MDI5974028.1"/>
    <property type="molecule type" value="Genomic_DNA"/>
</dbReference>
<dbReference type="Pfam" id="PF07811">
    <property type="entry name" value="TadE"/>
    <property type="match status" value="1"/>
</dbReference>
<reference evidence="3" key="1">
    <citation type="submission" date="2023-05" db="EMBL/GenBank/DDBJ databases">
        <title>Streptantibioticus silvisoli sp. nov., acidotolerant actinomycetes 1 from pine litter.</title>
        <authorList>
            <person name="Swiecimska M."/>
            <person name="Golinska P."/>
            <person name="Sangal V."/>
            <person name="Wachnowicz B."/>
            <person name="Goodfellow M."/>
        </authorList>
    </citation>
    <scope>NUCLEOTIDE SEQUENCE</scope>
    <source>
        <strain evidence="3">SL13</strain>
    </source>
</reference>
<protein>
    <submittedName>
        <fullName evidence="3">TadE/TadG family type IV pilus assembly protein</fullName>
    </submittedName>
</protein>
<sequence>MKTSSSGRRWWPRHRLPDTGAAATEIVIATPLLLLLLLLIVQFALAWHAQHIAQTAASHALAAARAQGGDAAAGRERGTSTLRLLGRTVLLHPRLTVVRSARSAVVEVQGGVEQLVPGLHLTVAARAAGAVERWSVPGEG</sequence>